<name>A0A6P1MI89_9BACT</name>
<dbReference type="AlphaFoldDB" id="A0A6P1MI89"/>
<proteinExistence type="predicted"/>
<evidence type="ECO:0000256" key="2">
    <source>
        <dbReference type="ARBA" id="ARBA00022803"/>
    </source>
</evidence>
<evidence type="ECO:0000256" key="1">
    <source>
        <dbReference type="ARBA" id="ARBA00022737"/>
    </source>
</evidence>
<dbReference type="InterPro" id="IPR011990">
    <property type="entry name" value="TPR-like_helical_dom_sf"/>
</dbReference>
<dbReference type="InterPro" id="IPR051685">
    <property type="entry name" value="Ycf3/AcsC/BcsC/TPR_MFPF"/>
</dbReference>
<dbReference type="SMART" id="SM00028">
    <property type="entry name" value="TPR"/>
    <property type="match status" value="7"/>
</dbReference>
<protein>
    <submittedName>
        <fullName evidence="4">Tetratricopeptide repeat protein</fullName>
    </submittedName>
</protein>
<keyword evidence="2" id="KW-0802">TPR repeat</keyword>
<evidence type="ECO:0000313" key="5">
    <source>
        <dbReference type="Proteomes" id="UP000464954"/>
    </source>
</evidence>
<dbReference type="Gene3D" id="1.25.40.10">
    <property type="entry name" value="Tetratricopeptide repeat domain"/>
    <property type="match status" value="5"/>
</dbReference>
<accession>A0A6P1MI89</accession>
<sequence length="904" mass="102526">MKTFSVSLICFLLLLPASFAKKPISPSDMASSVLLKQARFLLESRKAKEAVPVLEEVLVRLQEIEGEEAQVARETALYQLGLCSLEAELYEKAAACFKTFVREYPEHANAQEARFLILEALAWQKDSSAVTSYIQQMEESGEFNEVLAVLNSKNDTTRHTVLALLSAYARTADLENWQRFLPFCDEDGRSDLDLNQALMAGGDLAVEQKDYLKALRFYHEVWMSDQLIVAYDRRLAALKVVLDTPLPWVPLSQREAQASERASENRRYEQMLAERTRLEEKNYDQDLMLRIAQCYDAMGRRWNSYVIYEHLYTAFPSNRVAERSRYAAFQCLAALEELDDAKAAAGTYLELYPAGRYRDAVTLGLVQVHLQLGEIGDAEELGLSLREQEPVHRYLDQVTYLMGYIRFEQQDYAQALELFTETSSEWPERVYAEESVYWMGMCDLFLGSFSNAVDVFEAYLSNTNWIPKAFEADVTYRLGMARYGLEEYDTSRQIFEGFLEQFPDDELCSEAWSMLGDLHGADGEMDEALKCYGEARDCAVHVKQETYAVFQAAQVYDLLNRHMDRIHLLQDYLETRGKEGEFARAVLEISRSWQALSKPANALDAYTEAIGRYGNSAELEEADRLFVNLLNESANPLRDGITAGAVVLRLAPLQKDALEDGSQKALAMRLTALLAALAEGTEQEAYDQTLLAQDSLEGLTMLPLRRFAEAAVARGKTERVQQAFELFMEKYGDSDDALPMVNVQLQLLIDGEKYTEAFELAEKSLDRYPGHPEIALTHLLAADALRLQKKYDQAVEMYKTFAAVREWRGPLTPKALYSIGLCAREQGHTQEACAWFQRVYVLYGQYPEWTAKAYAASVQCLQELGRPADAVRTMREMVANPDVVNTPEGRQATAELARMPEVKK</sequence>
<dbReference type="InterPro" id="IPR019734">
    <property type="entry name" value="TPR_rpt"/>
</dbReference>
<dbReference type="Pfam" id="PF13432">
    <property type="entry name" value="TPR_16"/>
    <property type="match status" value="2"/>
</dbReference>
<feature type="chain" id="PRO_5026676000" evidence="3">
    <location>
        <begin position="21"/>
        <end position="904"/>
    </location>
</feature>
<reference evidence="4 5" key="1">
    <citation type="submission" date="2020-01" db="EMBL/GenBank/DDBJ databases">
        <title>Ponticoccus aerotolerans gen. nov., sp. nov., an anaerobic bacterium and proposal of Ponticoccusceae fam. nov., Ponticoccusles ord. nov. and Ponticoccuse classis nov. in the phylum Kiritimatiellaeota.</title>
        <authorList>
            <person name="Zhou L.Y."/>
            <person name="Du Z.J."/>
        </authorList>
    </citation>
    <scope>NUCLEOTIDE SEQUENCE [LARGE SCALE GENOMIC DNA]</scope>
    <source>
        <strain evidence="4 5">S-5007</strain>
    </source>
</reference>
<keyword evidence="3" id="KW-0732">Signal</keyword>
<dbReference type="SUPFAM" id="SSF48452">
    <property type="entry name" value="TPR-like"/>
    <property type="match status" value="4"/>
</dbReference>
<feature type="signal peptide" evidence="3">
    <location>
        <begin position="1"/>
        <end position="20"/>
    </location>
</feature>
<dbReference type="Pfam" id="PF13174">
    <property type="entry name" value="TPR_6"/>
    <property type="match status" value="1"/>
</dbReference>
<dbReference type="EMBL" id="CP047593">
    <property type="protein sequence ID" value="QHI70765.1"/>
    <property type="molecule type" value="Genomic_DNA"/>
</dbReference>
<keyword evidence="5" id="KW-1185">Reference proteome</keyword>
<organism evidence="4 5">
    <name type="scientific">Tichowtungia aerotolerans</name>
    <dbReference type="NCBI Taxonomy" id="2697043"/>
    <lineage>
        <taxon>Bacteria</taxon>
        <taxon>Pseudomonadati</taxon>
        <taxon>Kiritimatiellota</taxon>
        <taxon>Tichowtungiia</taxon>
        <taxon>Tichowtungiales</taxon>
        <taxon>Tichowtungiaceae</taxon>
        <taxon>Tichowtungia</taxon>
    </lineage>
</organism>
<gene>
    <name evidence="4" type="ORF">GT409_15395</name>
</gene>
<evidence type="ECO:0000256" key="3">
    <source>
        <dbReference type="SAM" id="SignalP"/>
    </source>
</evidence>
<dbReference type="PANTHER" id="PTHR44943:SF4">
    <property type="entry name" value="TPR REPEAT-CONTAINING PROTEIN MJ0798"/>
    <property type="match status" value="1"/>
</dbReference>
<dbReference type="Proteomes" id="UP000464954">
    <property type="component" value="Chromosome"/>
</dbReference>
<dbReference type="RefSeq" id="WP_160629937.1">
    <property type="nucleotide sequence ID" value="NZ_CP047593.1"/>
</dbReference>
<evidence type="ECO:0000313" key="4">
    <source>
        <dbReference type="EMBL" id="QHI70765.1"/>
    </source>
</evidence>
<dbReference type="KEGG" id="taer:GT409_15395"/>
<dbReference type="PANTHER" id="PTHR44943">
    <property type="entry name" value="CELLULOSE SYNTHASE OPERON PROTEIN C"/>
    <property type="match status" value="1"/>
</dbReference>
<keyword evidence="1" id="KW-0677">Repeat</keyword>